<dbReference type="AlphaFoldDB" id="A0A0F8VB17"/>
<dbReference type="CDD" id="cd00502">
    <property type="entry name" value="DHQase_I"/>
    <property type="match status" value="1"/>
</dbReference>
<dbReference type="SUPFAM" id="SSF52540">
    <property type="entry name" value="P-loop containing nucleoside triphosphate hydrolases"/>
    <property type="match status" value="1"/>
</dbReference>
<evidence type="ECO:0000256" key="2">
    <source>
        <dbReference type="ARBA" id="ARBA00009349"/>
    </source>
</evidence>
<keyword evidence="3" id="KW-0678">Repressor</keyword>
<gene>
    <name evidence="11" type="ORF">ARAM_004878</name>
</gene>
<dbReference type="STRING" id="308745.A0A0F8VB17"/>
<dbReference type="Gene3D" id="3.40.50.300">
    <property type="entry name" value="P-loop containing nucleotide triphosphate hydrolases"/>
    <property type="match status" value="1"/>
</dbReference>
<dbReference type="OrthoDB" id="4415835at2759"/>
<dbReference type="Gene3D" id="3.20.20.70">
    <property type="entry name" value="Aldolase class I"/>
    <property type="match status" value="1"/>
</dbReference>
<dbReference type="GO" id="GO:0003866">
    <property type="term" value="F:3-phosphoshikimate 1-carboxyvinyltransferase activity"/>
    <property type="evidence" value="ECO:0007669"/>
    <property type="project" value="TreeGrafter"/>
</dbReference>
<feature type="compositionally biased region" description="Basic and acidic residues" evidence="7">
    <location>
        <begin position="895"/>
        <end position="907"/>
    </location>
</feature>
<dbReference type="Gene3D" id="3.40.50.720">
    <property type="entry name" value="NAD(P)-binding Rossmann-like Domain"/>
    <property type="match status" value="1"/>
</dbReference>
<dbReference type="Pfam" id="PF01202">
    <property type="entry name" value="SKI"/>
    <property type="match status" value="1"/>
</dbReference>
<evidence type="ECO:0000259" key="9">
    <source>
        <dbReference type="Pfam" id="PF08501"/>
    </source>
</evidence>
<evidence type="ECO:0000313" key="12">
    <source>
        <dbReference type="Proteomes" id="UP000034291"/>
    </source>
</evidence>
<evidence type="ECO:0000313" key="11">
    <source>
        <dbReference type="EMBL" id="KKK20221.1"/>
    </source>
</evidence>
<dbReference type="PANTHER" id="PTHR21090:SF27">
    <property type="entry name" value="QUINATE REPRESSOR PROTEIN"/>
    <property type="match status" value="1"/>
</dbReference>
<comment type="similarity">
    <text evidence="2">In the N-terminal section; belongs to the shikimate kinase family.</text>
</comment>
<dbReference type="InterPro" id="IPR027417">
    <property type="entry name" value="P-loop_NTPase"/>
</dbReference>
<evidence type="ECO:0000256" key="4">
    <source>
        <dbReference type="ARBA" id="ARBA00022911"/>
    </source>
</evidence>
<evidence type="ECO:0000256" key="3">
    <source>
        <dbReference type="ARBA" id="ARBA00022491"/>
    </source>
</evidence>
<keyword evidence="4" id="KW-0672">Quinate metabolism</keyword>
<feature type="region of interest" description="Disordered" evidence="7">
    <location>
        <begin position="892"/>
        <end position="913"/>
    </location>
</feature>
<feature type="compositionally biased region" description="Polar residues" evidence="7">
    <location>
        <begin position="55"/>
        <end position="64"/>
    </location>
</feature>
<dbReference type="InterPro" id="IPR013785">
    <property type="entry name" value="Aldolase_TIM"/>
</dbReference>
<evidence type="ECO:0000256" key="1">
    <source>
        <dbReference type="ARBA" id="ARBA00006477"/>
    </source>
</evidence>
<evidence type="ECO:0000256" key="6">
    <source>
        <dbReference type="ARBA" id="ARBA00023163"/>
    </source>
</evidence>
<feature type="domain" description="Quinate/shikimate 5-dehydrogenase/glutamyl-tRNA reductase" evidence="8">
    <location>
        <begin position="710"/>
        <end position="758"/>
    </location>
</feature>
<evidence type="ECO:0000256" key="5">
    <source>
        <dbReference type="ARBA" id="ARBA00023015"/>
    </source>
</evidence>
<reference evidence="11 12" key="1">
    <citation type="submission" date="2015-02" db="EMBL/GenBank/DDBJ databases">
        <title>Draft Genome Sequences of Two Closely-Related Aflatoxigenic Aspergillus Species Obtained from the Cote d'Ivoire.</title>
        <authorList>
            <person name="Moore G.G."/>
            <person name="Beltz S.B."/>
            <person name="Mack B.M."/>
        </authorList>
    </citation>
    <scope>NUCLEOTIDE SEQUENCE [LARGE SCALE GENOMIC DNA]</scope>
    <source>
        <strain evidence="11 12">SRRC1468</strain>
    </source>
</reference>
<keyword evidence="5" id="KW-0805">Transcription regulation</keyword>
<feature type="region of interest" description="Disordered" evidence="7">
    <location>
        <begin position="14"/>
        <end position="84"/>
    </location>
</feature>
<dbReference type="InterPro" id="IPR031322">
    <property type="entry name" value="Shikimate/glucono_kinase"/>
</dbReference>
<evidence type="ECO:0000259" key="10">
    <source>
        <dbReference type="Pfam" id="PF18317"/>
    </source>
</evidence>
<dbReference type="InterPro" id="IPR041121">
    <property type="entry name" value="SDH_C"/>
</dbReference>
<dbReference type="InterPro" id="IPR036291">
    <property type="entry name" value="NAD(P)-bd_dom_sf"/>
</dbReference>
<dbReference type="GO" id="GO:0009423">
    <property type="term" value="P:chorismate biosynthetic process"/>
    <property type="evidence" value="ECO:0007669"/>
    <property type="project" value="TreeGrafter"/>
</dbReference>
<dbReference type="GO" id="GO:0004764">
    <property type="term" value="F:shikimate 3-dehydrogenase (NADP+) activity"/>
    <property type="evidence" value="ECO:0007669"/>
    <property type="project" value="InterPro"/>
</dbReference>
<dbReference type="CDD" id="cd01065">
    <property type="entry name" value="NAD_bind_Shikimate_DH"/>
    <property type="match status" value="1"/>
</dbReference>
<dbReference type="PANTHER" id="PTHR21090">
    <property type="entry name" value="AROM/DEHYDROQUINATE SYNTHASE"/>
    <property type="match status" value="1"/>
</dbReference>
<dbReference type="Proteomes" id="UP000034291">
    <property type="component" value="Unassembled WGS sequence"/>
</dbReference>
<dbReference type="InterPro" id="IPR013708">
    <property type="entry name" value="Shikimate_DH-bd_N"/>
</dbReference>
<protein>
    <submittedName>
        <fullName evidence="11">Uncharacterized protein</fullName>
    </submittedName>
</protein>
<dbReference type="InterPro" id="IPR006151">
    <property type="entry name" value="Shikm_DH/Glu-tRNA_Rdtase"/>
</dbReference>
<dbReference type="SUPFAM" id="SSF51569">
    <property type="entry name" value="Aldolase"/>
    <property type="match status" value="1"/>
</dbReference>
<dbReference type="Pfam" id="PF08501">
    <property type="entry name" value="Shikimate_dh_N"/>
    <property type="match status" value="1"/>
</dbReference>
<feature type="domain" description="SDH C-terminal" evidence="10">
    <location>
        <begin position="853"/>
        <end position="882"/>
    </location>
</feature>
<dbReference type="FunFam" id="3.40.50.300:FF:002254">
    <property type="entry name" value="Quinate pathway repressor protein QutR"/>
    <property type="match status" value="1"/>
</dbReference>
<dbReference type="SUPFAM" id="SSF53223">
    <property type="entry name" value="Aminoacid dehydrogenase-like, N-terminal domain"/>
    <property type="match status" value="1"/>
</dbReference>
<organism evidence="11 12">
    <name type="scientific">Aspergillus rambellii</name>
    <dbReference type="NCBI Taxonomy" id="308745"/>
    <lineage>
        <taxon>Eukaryota</taxon>
        <taxon>Fungi</taxon>
        <taxon>Dikarya</taxon>
        <taxon>Ascomycota</taxon>
        <taxon>Pezizomycotina</taxon>
        <taxon>Eurotiomycetes</taxon>
        <taxon>Eurotiomycetidae</taxon>
        <taxon>Eurotiales</taxon>
        <taxon>Aspergillaceae</taxon>
        <taxon>Aspergillus</taxon>
        <taxon>Aspergillus subgen. Nidulantes</taxon>
    </lineage>
</organism>
<dbReference type="InterPro" id="IPR046346">
    <property type="entry name" value="Aminoacid_DH-like_N_sf"/>
</dbReference>
<proteinExistence type="inferred from homology"/>
<evidence type="ECO:0000259" key="8">
    <source>
        <dbReference type="Pfam" id="PF01488"/>
    </source>
</evidence>
<dbReference type="FunFam" id="3.40.50.10860:FF:000019">
    <property type="entry name" value="Quinate pathway repressor protein QutR"/>
    <property type="match status" value="1"/>
</dbReference>
<dbReference type="GO" id="GO:0003855">
    <property type="term" value="F:3-dehydroquinate dehydratase activity"/>
    <property type="evidence" value="ECO:0007669"/>
    <property type="project" value="InterPro"/>
</dbReference>
<dbReference type="InterPro" id="IPR001381">
    <property type="entry name" value="DHquinase_I"/>
</dbReference>
<keyword evidence="12" id="KW-1185">Reference proteome</keyword>
<accession>A0A0F8VB17</accession>
<dbReference type="SUPFAM" id="SSF51735">
    <property type="entry name" value="NAD(P)-binding Rossmann-fold domains"/>
    <property type="match status" value="1"/>
</dbReference>
<dbReference type="Pfam" id="PF01487">
    <property type="entry name" value="DHquinase_I"/>
    <property type="match status" value="1"/>
</dbReference>
<feature type="domain" description="Shikimate dehydrogenase substrate binding N-terminal" evidence="9">
    <location>
        <begin position="575"/>
        <end position="655"/>
    </location>
</feature>
<name>A0A0F8VB17_9EURO</name>
<dbReference type="FunFam" id="3.40.50.720:FF:000386">
    <property type="entry name" value="Quinate repressor protein"/>
    <property type="match status" value="1"/>
</dbReference>
<dbReference type="Gene3D" id="3.40.50.10860">
    <property type="entry name" value="Leucine Dehydrogenase, chain A, domain 1"/>
    <property type="match status" value="1"/>
</dbReference>
<dbReference type="Pfam" id="PF18317">
    <property type="entry name" value="SDH_C"/>
    <property type="match status" value="1"/>
</dbReference>
<comment type="caution">
    <text evidence="11">The sequence shown here is derived from an EMBL/GenBank/DDBJ whole genome shotgun (WGS) entry which is preliminary data.</text>
</comment>
<dbReference type="Pfam" id="PF01488">
    <property type="entry name" value="Shikimate_DH"/>
    <property type="match status" value="1"/>
</dbReference>
<evidence type="ECO:0000256" key="7">
    <source>
        <dbReference type="SAM" id="MobiDB-lite"/>
    </source>
</evidence>
<keyword evidence="6" id="KW-0804">Transcription</keyword>
<sequence>MSILARPLKRRLDDLEGLTDQQPPPLSRGFRQGTAHHPSEDSIYCGIDYSHSNERPNTSGTASRFASPFRDCNSGRASPTRFEEPFQTQRKFSQNASIVLIGVRGTGKSSFAVMLAATFGRRVIEADRYFREVTGRSRAAYKKEHNLAEYRQREMMVMESMLTEHREDCVIVCGPGDVERNGQILLREYAKTHPVIHIVRDPKSIQSYLKAWDTHKVRRLLELSGPVYRACSNFEFFNVSEMARGGDHTLGNKEGQNYSQWDAEVDQRAQTSTPFLMLKRLQRDFLRFVTFATGDIAELQNQLPLFPLSLQPIESRQFTYAATVPISSLLERDLDIEELESTADAFELKIDVSAPPSAHLGLDSNLAGGISQMVARIRRNIIVPLIYHVENTIRPASQYTEPLRRSDSSYLELLQHGLRLAPEFVTVDLSFDDSLLSQIVTAKGSTKVIGHYSVPQALPKGWDSPECLGLYERAKRLGCDMVRLTQPAASMDDNLAVQRFRHQIKTMPGPQLPIIAYNSGALGRQSCCFNPILTPVTPRLLISEASAKGLPMITLQEALDALYTSFVLDPMQFFLFGANVTYSLSPAMHNAAFKMCGMPHFYAIHQAPTLRGIKELVEAPNFGGTSVSLPYKTESIPLVHSMSPHARAIGAVNTLIPIRKLEESSDNSLDMEKSRAGPIKGLHGDNTDWIGICNCIRRGLSPANVIRPTTTALVIGAGGMARAAIYAMIYLGVQNIFIWNRTLSNSEKLAYHYNRQNLHAPGKSGPDYRPHIQILRSLHDNWPASYKQPTIICSCIPAHRIGDQPAPNFQLPPQWIESPTGGVVVDLAYKPLNTPLMRQIRSLSHRGWVALDGLDFLPEQGFAQFELFTGRRAPRRLMRTIVLQEYKAEEEQEEQYDHSAMRTRLENLDGQPT</sequence>
<dbReference type="EMBL" id="JZBS01002081">
    <property type="protein sequence ID" value="KKK20221.1"/>
    <property type="molecule type" value="Genomic_DNA"/>
</dbReference>
<comment type="similarity">
    <text evidence="1">In the 2nd section; belongs to the type-I 3-dehydroquinase family.</text>
</comment>